<dbReference type="InterPro" id="IPR038590">
    <property type="entry name" value="YaeQ_sf"/>
</dbReference>
<dbReference type="PIRSF" id="PIRSF011484">
    <property type="entry name" value="YaeQ"/>
    <property type="match status" value="1"/>
</dbReference>
<dbReference type="Gene3D" id="3.10.640.10">
    <property type="entry name" value="Restriction endonuclease-like alpha-beta roll domain"/>
    <property type="match status" value="1"/>
</dbReference>
<dbReference type="InterPro" id="IPR011335">
    <property type="entry name" value="Restrct_endonuc-II-like"/>
</dbReference>
<evidence type="ECO:0000313" key="1">
    <source>
        <dbReference type="EMBL" id="GAX61463.1"/>
    </source>
</evidence>
<evidence type="ECO:0000313" key="2">
    <source>
        <dbReference type="Proteomes" id="UP000218542"/>
    </source>
</evidence>
<proteinExistence type="predicted"/>
<dbReference type="SMART" id="SM01322">
    <property type="entry name" value="YaeQ"/>
    <property type="match status" value="1"/>
</dbReference>
<evidence type="ECO:0008006" key="3">
    <source>
        <dbReference type="Google" id="ProtNLM"/>
    </source>
</evidence>
<dbReference type="EMBL" id="BAOS01000022">
    <property type="protein sequence ID" value="GAX61463.1"/>
    <property type="molecule type" value="Genomic_DNA"/>
</dbReference>
<dbReference type="Proteomes" id="UP000218542">
    <property type="component" value="Unassembled WGS sequence"/>
</dbReference>
<organism evidence="1 2">
    <name type="scientific">Candidatus Scalindua japonica</name>
    <dbReference type="NCBI Taxonomy" id="1284222"/>
    <lineage>
        <taxon>Bacteria</taxon>
        <taxon>Pseudomonadati</taxon>
        <taxon>Planctomycetota</taxon>
        <taxon>Candidatus Brocadiia</taxon>
        <taxon>Candidatus Brocadiales</taxon>
        <taxon>Candidatus Scalinduaceae</taxon>
        <taxon>Candidatus Scalindua</taxon>
    </lineage>
</organism>
<gene>
    <name evidence="1" type="ORF">SCALIN_C22_0177</name>
</gene>
<dbReference type="SUPFAM" id="SSF52980">
    <property type="entry name" value="Restriction endonuclease-like"/>
    <property type="match status" value="1"/>
</dbReference>
<accession>A0A286TZZ1</accession>
<sequence>MGSKVNILRVNLNISDLDRNYYQEHKFTIAHQPPETGIYIIARILAFTLNAHERLVYTKGTDTKHEPAIWQKDLTDAIESWIEIGETDVKRTRKACSRSKHVIIYTYKEGSSAIWWENKSSKFNLLKNLSVISLPAQALEDLALMIDRTMEWQCTIQDRHVWIINNDRTVEFDPIILKEQEL</sequence>
<dbReference type="OrthoDB" id="5293309at2"/>
<name>A0A286TZZ1_9BACT</name>
<reference evidence="2" key="1">
    <citation type="journal article" date="2017" name="Environ. Microbiol. Rep.">
        <title>Genetic Diversity of Marine Anaerobic Ammonium-Oxidizing Bacteria as Revealed by Genomic and Proteomic Analyses of 'Candidatus Scalindua japonica'.</title>
        <authorList>
            <person name="Oshiki M."/>
            <person name="Mizuto K."/>
            <person name="Kimura Z."/>
            <person name="Kindaichi T."/>
            <person name="Satoh H."/>
            <person name="Okabe S."/>
        </authorList>
    </citation>
    <scope>NUCLEOTIDE SEQUENCE [LARGE SCALE GENOMIC DNA]</scope>
    <source>
        <strain evidence="2">husup-a2</strain>
    </source>
</reference>
<dbReference type="InterPro" id="IPR009822">
    <property type="entry name" value="YaeQ"/>
</dbReference>
<dbReference type="PANTHER" id="PTHR38784">
    <property type="entry name" value="SUCROSE PHOSPHORYLASE"/>
    <property type="match status" value="1"/>
</dbReference>
<comment type="caution">
    <text evidence="1">The sequence shown here is derived from an EMBL/GenBank/DDBJ whole genome shotgun (WGS) entry which is preliminary data.</text>
</comment>
<dbReference type="AlphaFoldDB" id="A0A286TZZ1"/>
<dbReference type="PANTHER" id="PTHR38784:SF1">
    <property type="entry name" value="SUCROSE PHOSPHORYLASE"/>
    <property type="match status" value="1"/>
</dbReference>
<protein>
    <recommendedName>
        <fullName evidence="3">YaeQ family protein</fullName>
    </recommendedName>
</protein>
<dbReference type="RefSeq" id="WP_096894851.1">
    <property type="nucleotide sequence ID" value="NZ_BAOS01000022.1"/>
</dbReference>
<dbReference type="Pfam" id="PF07152">
    <property type="entry name" value="YaeQ"/>
    <property type="match status" value="1"/>
</dbReference>
<keyword evidence="2" id="KW-1185">Reference proteome</keyword>